<dbReference type="Proteomes" id="UP000001175">
    <property type="component" value="Chromosome"/>
</dbReference>
<sequence length="175" mass="18657">MNSAATDFFAIAGWLGWATLALTILTVLAFVLGWGFRFRLVGVTAFTIVLIGGCIGFALGFKQPVSIEGAAPFNVVYDAGGSEAVVAVAPTIAPEAVEPTLKQAAFNLFSRGRYSSQGEQQLHIRLRTILHPQPGISEPLYLGEVKRSLNQLDDEAMQILVDPQAIARLAAAENG</sequence>
<keyword evidence="1" id="KW-1133">Transmembrane helix</keyword>
<dbReference type="RefSeq" id="WP_011244617.1">
    <property type="nucleotide sequence ID" value="NC_006576.1"/>
</dbReference>
<evidence type="ECO:0000256" key="1">
    <source>
        <dbReference type="SAM" id="Phobius"/>
    </source>
</evidence>
<reference evidence="2 3" key="1">
    <citation type="journal article" date="2007" name="Photosyn. Res.">
        <title>Complete nucleotide sequence of the freshwater unicellular cyanobacterium Synechococcus elongatus PCC 6301 chromosome: gene content and organization.</title>
        <authorList>
            <person name="Sugita C."/>
            <person name="Ogata K."/>
            <person name="Shikata M."/>
            <person name="Jikuya H."/>
            <person name="Takano J."/>
            <person name="Furumichi M."/>
            <person name="Kanehisa M."/>
            <person name="Omata T."/>
            <person name="Sugiura M."/>
            <person name="Sugita M."/>
        </authorList>
    </citation>
    <scope>NUCLEOTIDE SEQUENCE [LARGE SCALE GENOMIC DNA]</scope>
    <source>
        <strain evidence="3">ATCC 27144 / PCC 6301 / SAUG 1402/1</strain>
    </source>
</reference>
<dbReference type="KEGG" id="syc:syc2307_d"/>
<proteinExistence type="predicted"/>
<dbReference type="Pfam" id="PF10726">
    <property type="entry name" value="DUF2518"/>
    <property type="match status" value="1"/>
</dbReference>
<evidence type="ECO:0000313" key="2">
    <source>
        <dbReference type="EMBL" id="BAD80497.1"/>
    </source>
</evidence>
<feature type="transmembrane region" description="Helical" evidence="1">
    <location>
        <begin position="12"/>
        <end position="34"/>
    </location>
</feature>
<keyword evidence="1" id="KW-0472">Membrane</keyword>
<gene>
    <name evidence="2" type="primary">ycf51</name>
    <name evidence="2" type="ordered locus">syc2307_d</name>
</gene>
<dbReference type="EMBL" id="AP008231">
    <property type="protein sequence ID" value="BAD80497.1"/>
    <property type="molecule type" value="Genomic_DNA"/>
</dbReference>
<dbReference type="AlphaFoldDB" id="A0A0H3KCI1"/>
<protein>
    <submittedName>
        <fullName evidence="2">Uncharacterized protein</fullName>
    </submittedName>
</protein>
<feature type="transmembrane region" description="Helical" evidence="1">
    <location>
        <begin position="40"/>
        <end position="61"/>
    </location>
</feature>
<accession>A0A0H3KCI1</accession>
<organism evidence="2 3">
    <name type="scientific">Synechococcus sp. (strain ATCC 27144 / PCC 6301 / SAUG 1402/1)</name>
    <name type="common">Anacystis nidulans</name>
    <dbReference type="NCBI Taxonomy" id="269084"/>
    <lineage>
        <taxon>Bacteria</taxon>
        <taxon>Bacillati</taxon>
        <taxon>Cyanobacteriota</taxon>
        <taxon>Cyanophyceae</taxon>
        <taxon>Synechococcales</taxon>
        <taxon>Synechococcaceae</taxon>
        <taxon>Synechococcus</taxon>
    </lineage>
</organism>
<evidence type="ECO:0000313" key="3">
    <source>
        <dbReference type="Proteomes" id="UP000001175"/>
    </source>
</evidence>
<dbReference type="InterPro" id="IPR019664">
    <property type="entry name" value="Uncharacterised_Ycf51"/>
</dbReference>
<name>A0A0H3KCI1_SYNP6</name>
<keyword evidence="1" id="KW-0812">Transmembrane</keyword>
<dbReference type="eggNOG" id="ENOG502ZT4I">
    <property type="taxonomic scope" value="Bacteria"/>
</dbReference>
<dbReference type="GeneID" id="72430657"/>